<evidence type="ECO:0000259" key="5">
    <source>
        <dbReference type="PROSITE" id="PS50977"/>
    </source>
</evidence>
<dbReference type="Proteomes" id="UP001501509">
    <property type="component" value="Unassembled WGS sequence"/>
</dbReference>
<evidence type="ECO:0000256" key="4">
    <source>
        <dbReference type="PROSITE-ProRule" id="PRU00335"/>
    </source>
</evidence>
<dbReference type="SUPFAM" id="SSF46689">
    <property type="entry name" value="Homeodomain-like"/>
    <property type="match status" value="1"/>
</dbReference>
<dbReference type="PANTHER" id="PTHR47506">
    <property type="entry name" value="TRANSCRIPTIONAL REGULATORY PROTEIN"/>
    <property type="match status" value="1"/>
</dbReference>
<gene>
    <name evidence="6" type="ORF">GCM10010411_01950</name>
</gene>
<dbReference type="Gene3D" id="1.10.10.60">
    <property type="entry name" value="Homeodomain-like"/>
    <property type="match status" value="1"/>
</dbReference>
<dbReference type="InterPro" id="IPR001647">
    <property type="entry name" value="HTH_TetR"/>
</dbReference>
<accession>A0ABN3PA86</accession>
<name>A0ABN3PA86_9ACTN</name>
<keyword evidence="1" id="KW-0805">Transcription regulation</keyword>
<comment type="caution">
    <text evidence="6">The sequence shown here is derived from an EMBL/GenBank/DDBJ whole genome shotgun (WGS) entry which is preliminary data.</text>
</comment>
<organism evidence="6 7">
    <name type="scientific">Actinomadura fulvescens</name>
    <dbReference type="NCBI Taxonomy" id="46160"/>
    <lineage>
        <taxon>Bacteria</taxon>
        <taxon>Bacillati</taxon>
        <taxon>Actinomycetota</taxon>
        <taxon>Actinomycetes</taxon>
        <taxon>Streptosporangiales</taxon>
        <taxon>Thermomonosporaceae</taxon>
        <taxon>Actinomadura</taxon>
    </lineage>
</organism>
<keyword evidence="7" id="KW-1185">Reference proteome</keyword>
<evidence type="ECO:0000256" key="3">
    <source>
        <dbReference type="ARBA" id="ARBA00023163"/>
    </source>
</evidence>
<evidence type="ECO:0000256" key="1">
    <source>
        <dbReference type="ARBA" id="ARBA00023015"/>
    </source>
</evidence>
<dbReference type="Pfam" id="PF16925">
    <property type="entry name" value="TetR_C_13"/>
    <property type="match status" value="1"/>
</dbReference>
<feature type="domain" description="HTH tetR-type" evidence="5">
    <location>
        <begin position="23"/>
        <end position="83"/>
    </location>
</feature>
<dbReference type="Gene3D" id="1.10.357.10">
    <property type="entry name" value="Tetracycline Repressor, domain 2"/>
    <property type="match status" value="1"/>
</dbReference>
<dbReference type="PANTHER" id="PTHR47506:SF6">
    <property type="entry name" value="HTH-TYPE TRANSCRIPTIONAL REPRESSOR NEMR"/>
    <property type="match status" value="1"/>
</dbReference>
<protein>
    <submittedName>
        <fullName evidence="6">TetR/AcrR family transcriptional regulator</fullName>
    </submittedName>
</protein>
<proteinExistence type="predicted"/>
<evidence type="ECO:0000256" key="2">
    <source>
        <dbReference type="ARBA" id="ARBA00023125"/>
    </source>
</evidence>
<dbReference type="InterPro" id="IPR009057">
    <property type="entry name" value="Homeodomain-like_sf"/>
</dbReference>
<dbReference type="EMBL" id="BAAATD010000001">
    <property type="protein sequence ID" value="GAA2573846.1"/>
    <property type="molecule type" value="Genomic_DNA"/>
</dbReference>
<keyword evidence="2 4" id="KW-0238">DNA-binding</keyword>
<dbReference type="InterPro" id="IPR036271">
    <property type="entry name" value="Tet_transcr_reg_TetR-rel_C_sf"/>
</dbReference>
<feature type="DNA-binding region" description="H-T-H motif" evidence="4">
    <location>
        <begin position="46"/>
        <end position="65"/>
    </location>
</feature>
<dbReference type="PROSITE" id="PS50977">
    <property type="entry name" value="HTH_TETR_2"/>
    <property type="match status" value="1"/>
</dbReference>
<keyword evidence="3" id="KW-0804">Transcription</keyword>
<reference evidence="6 7" key="1">
    <citation type="journal article" date="2019" name="Int. J. Syst. Evol. Microbiol.">
        <title>The Global Catalogue of Microorganisms (GCM) 10K type strain sequencing project: providing services to taxonomists for standard genome sequencing and annotation.</title>
        <authorList>
            <consortium name="The Broad Institute Genomics Platform"/>
            <consortium name="The Broad Institute Genome Sequencing Center for Infectious Disease"/>
            <person name="Wu L."/>
            <person name="Ma J."/>
        </authorList>
    </citation>
    <scope>NUCLEOTIDE SEQUENCE [LARGE SCALE GENOMIC DNA]</scope>
    <source>
        <strain evidence="6 7">JCM 6833</strain>
    </source>
</reference>
<dbReference type="Pfam" id="PF00440">
    <property type="entry name" value="TetR_N"/>
    <property type="match status" value="1"/>
</dbReference>
<evidence type="ECO:0000313" key="6">
    <source>
        <dbReference type="EMBL" id="GAA2573846.1"/>
    </source>
</evidence>
<dbReference type="SUPFAM" id="SSF48498">
    <property type="entry name" value="Tetracyclin repressor-like, C-terminal domain"/>
    <property type="match status" value="1"/>
</dbReference>
<sequence>MPGQAGPPGGEPMTTDGRLVRGDHTRRRILSRAMDIASLEGLEALSIGRLAGELKVSKSGVFAHFGSKEELQLAVIRAAKSVFASRVVEPAFAEAPGRRRLEALCDGWLTYSERRVFPGGCFFFSVGAEFDARPGRVRDVLAEARREWLALYAQTIRDAQQLGELDDSVNPAQLAFELDAFATAANSAALLLDDATAYDRSRTAIRSRLAALKT</sequence>
<evidence type="ECO:0000313" key="7">
    <source>
        <dbReference type="Proteomes" id="UP001501509"/>
    </source>
</evidence>
<dbReference type="InterPro" id="IPR011075">
    <property type="entry name" value="TetR_C"/>
</dbReference>